<dbReference type="RefSeq" id="WP_143172681.1">
    <property type="nucleotide sequence ID" value="NZ_FRBI01000069.1"/>
</dbReference>
<evidence type="ECO:0000256" key="2">
    <source>
        <dbReference type="SAM" id="Phobius"/>
    </source>
</evidence>
<keyword evidence="2" id="KW-0812">Transmembrane</keyword>
<dbReference type="InterPro" id="IPR050708">
    <property type="entry name" value="T6SS_VgrG/RHS"/>
</dbReference>
<dbReference type="EMBL" id="FRBI01000069">
    <property type="protein sequence ID" value="SHN38509.1"/>
    <property type="molecule type" value="Genomic_DNA"/>
</dbReference>
<evidence type="ECO:0000259" key="3">
    <source>
        <dbReference type="Pfam" id="PF25023"/>
    </source>
</evidence>
<feature type="transmembrane region" description="Helical" evidence="2">
    <location>
        <begin position="121"/>
        <end position="142"/>
    </location>
</feature>
<dbReference type="PANTHER" id="PTHR32305:SF15">
    <property type="entry name" value="PROTEIN RHSA-RELATED"/>
    <property type="match status" value="1"/>
</dbReference>
<organism evidence="4 5">
    <name type="scientific">Actinacidiphila paucisporea</name>
    <dbReference type="NCBI Taxonomy" id="310782"/>
    <lineage>
        <taxon>Bacteria</taxon>
        <taxon>Bacillati</taxon>
        <taxon>Actinomycetota</taxon>
        <taxon>Actinomycetes</taxon>
        <taxon>Kitasatosporales</taxon>
        <taxon>Streptomycetaceae</taxon>
        <taxon>Actinacidiphila</taxon>
    </lineage>
</organism>
<sequence length="178" mass="18313">DPQGTLNSMRTGGTSYYYLTDAQGSVVGLVNAAGTKINTYTYDPTGNARTTTQTTPQPYRFQGAYLDPTGLYKMGARYYDPTLARFTQTDPSGQETNPYAAFGGDPVNHTDPNGTDLLEDVVGGVSSILGGVGAISALYLGAPYAAEAAGLALGVLGVGVLAVAAGGFLIGYGIAMYT</sequence>
<keyword evidence="1" id="KW-0677">Repeat</keyword>
<gene>
    <name evidence="4" type="ORF">SAMN05216499_1691</name>
</gene>
<name>A0A1M7R1A1_9ACTN</name>
<dbReference type="Proteomes" id="UP000184111">
    <property type="component" value="Unassembled WGS sequence"/>
</dbReference>
<dbReference type="STRING" id="310782.SAMN05216499_1691"/>
<protein>
    <submittedName>
        <fullName evidence="4">RHS repeat-associated core domain-containing protein</fullName>
    </submittedName>
</protein>
<dbReference type="AlphaFoldDB" id="A0A1M7R1A1"/>
<evidence type="ECO:0000256" key="1">
    <source>
        <dbReference type="ARBA" id="ARBA00022737"/>
    </source>
</evidence>
<proteinExistence type="predicted"/>
<keyword evidence="2" id="KW-1133">Transmembrane helix</keyword>
<dbReference type="NCBIfam" id="TIGR03696">
    <property type="entry name" value="Rhs_assc_core"/>
    <property type="match status" value="1"/>
</dbReference>
<accession>A0A1M7R1A1</accession>
<evidence type="ECO:0000313" key="4">
    <source>
        <dbReference type="EMBL" id="SHN38509.1"/>
    </source>
</evidence>
<reference evidence="4 5" key="1">
    <citation type="submission" date="2016-11" db="EMBL/GenBank/DDBJ databases">
        <authorList>
            <person name="Jaros S."/>
            <person name="Januszkiewicz K."/>
            <person name="Wedrychowicz H."/>
        </authorList>
    </citation>
    <scope>NUCLEOTIDE SEQUENCE [LARGE SCALE GENOMIC DNA]</scope>
    <source>
        <strain evidence="4 5">CGMCC 4.2025</strain>
    </source>
</reference>
<dbReference type="InterPro" id="IPR056823">
    <property type="entry name" value="TEN-like_YD-shell"/>
</dbReference>
<feature type="transmembrane region" description="Helical" evidence="2">
    <location>
        <begin position="148"/>
        <end position="175"/>
    </location>
</feature>
<feature type="domain" description="Teneurin-like YD-shell" evidence="3">
    <location>
        <begin position="1"/>
        <end position="91"/>
    </location>
</feature>
<evidence type="ECO:0000313" key="5">
    <source>
        <dbReference type="Proteomes" id="UP000184111"/>
    </source>
</evidence>
<dbReference type="InterPro" id="IPR022385">
    <property type="entry name" value="Rhs_assc_core"/>
</dbReference>
<dbReference type="Pfam" id="PF25023">
    <property type="entry name" value="TEN_YD-shell"/>
    <property type="match status" value="1"/>
</dbReference>
<keyword evidence="5" id="KW-1185">Reference proteome</keyword>
<dbReference type="Gene3D" id="2.180.10.10">
    <property type="entry name" value="RHS repeat-associated core"/>
    <property type="match status" value="1"/>
</dbReference>
<feature type="non-terminal residue" evidence="4">
    <location>
        <position position="1"/>
    </location>
</feature>
<keyword evidence="2" id="KW-0472">Membrane</keyword>
<dbReference type="PANTHER" id="PTHR32305">
    <property type="match status" value="1"/>
</dbReference>